<evidence type="ECO:0000259" key="5">
    <source>
        <dbReference type="Pfam" id="PF00924"/>
    </source>
</evidence>
<keyword evidence="4" id="KW-0472">Membrane</keyword>
<name>A0A9W7F1B1_9STRA</name>
<dbReference type="Proteomes" id="UP001165085">
    <property type="component" value="Unassembled WGS sequence"/>
</dbReference>
<dbReference type="PANTHER" id="PTHR30566:SF5">
    <property type="entry name" value="MECHANOSENSITIVE ION CHANNEL PROTEIN 1, MITOCHONDRIAL-RELATED"/>
    <property type="match status" value="1"/>
</dbReference>
<gene>
    <name evidence="6" type="ORF">TrST_g6181</name>
</gene>
<dbReference type="GO" id="GO:0055085">
    <property type="term" value="P:transmembrane transport"/>
    <property type="evidence" value="ECO:0007669"/>
    <property type="project" value="InterPro"/>
</dbReference>
<dbReference type="InterPro" id="IPR010920">
    <property type="entry name" value="LSM_dom_sf"/>
</dbReference>
<protein>
    <recommendedName>
        <fullName evidence="5">Mechanosensitive ion channel MscS domain-containing protein</fullName>
    </recommendedName>
</protein>
<dbReference type="SUPFAM" id="SSF50182">
    <property type="entry name" value="Sm-like ribonucleoproteins"/>
    <property type="match status" value="1"/>
</dbReference>
<dbReference type="EMBL" id="BRXY01000560">
    <property type="protein sequence ID" value="GMH99994.1"/>
    <property type="molecule type" value="Genomic_DNA"/>
</dbReference>
<proteinExistence type="predicted"/>
<keyword evidence="2" id="KW-0812">Transmembrane</keyword>
<dbReference type="Gene3D" id="1.10.287.1260">
    <property type="match status" value="1"/>
</dbReference>
<evidence type="ECO:0000256" key="1">
    <source>
        <dbReference type="ARBA" id="ARBA00004370"/>
    </source>
</evidence>
<dbReference type="InterPro" id="IPR023408">
    <property type="entry name" value="MscS_beta-dom_sf"/>
</dbReference>
<keyword evidence="7" id="KW-1185">Reference proteome</keyword>
<comment type="subcellular location">
    <subcellularLocation>
        <location evidence="1">Membrane</location>
    </subcellularLocation>
</comment>
<organism evidence="6 7">
    <name type="scientific">Triparma strigata</name>
    <dbReference type="NCBI Taxonomy" id="1606541"/>
    <lineage>
        <taxon>Eukaryota</taxon>
        <taxon>Sar</taxon>
        <taxon>Stramenopiles</taxon>
        <taxon>Ochrophyta</taxon>
        <taxon>Bolidophyceae</taxon>
        <taxon>Parmales</taxon>
        <taxon>Triparmaceae</taxon>
        <taxon>Triparma</taxon>
    </lineage>
</organism>
<dbReference type="InterPro" id="IPR006685">
    <property type="entry name" value="MscS_channel_2nd"/>
</dbReference>
<evidence type="ECO:0000313" key="6">
    <source>
        <dbReference type="EMBL" id="GMH99994.1"/>
    </source>
</evidence>
<evidence type="ECO:0000256" key="2">
    <source>
        <dbReference type="ARBA" id="ARBA00022692"/>
    </source>
</evidence>
<dbReference type="Pfam" id="PF00924">
    <property type="entry name" value="MS_channel_2nd"/>
    <property type="match status" value="1"/>
</dbReference>
<dbReference type="PANTHER" id="PTHR30566">
    <property type="entry name" value="YNAI-RELATED MECHANOSENSITIVE ION CHANNEL"/>
    <property type="match status" value="1"/>
</dbReference>
<comment type="caution">
    <text evidence="6">The sequence shown here is derived from an EMBL/GenBank/DDBJ whole genome shotgun (WGS) entry which is preliminary data.</text>
</comment>
<accession>A0A9W7F1B1</accession>
<evidence type="ECO:0000313" key="7">
    <source>
        <dbReference type="Proteomes" id="UP001165085"/>
    </source>
</evidence>
<evidence type="ECO:0000256" key="4">
    <source>
        <dbReference type="ARBA" id="ARBA00023136"/>
    </source>
</evidence>
<sequence length="472" mass="52612">MLSQKLFQTHVPPPPLPPSSIISSSLSDFLKTLTASLPSLPSLPSVSLLPVSISSLLSISLPFPLLLDILSLKTLFDFAACCLLYMSLRLFLLRMLIRFDSTLLKLSAILFPSVGTAFKKMQEEESFNRKKNLAKSPNAYGNYNAKRNSIFMTPNISSKLLSTLSEDSNSPTSPPLSPFPSPSVSLPPLPYFESFLDPLLLLSLLSPPLPLLLPTLLPNLLPLRLLHPLFLHTSELIHDLFLLTGTETDSVNYTFLNRMFKFIIILTGLRHVLIFIGLKDLGTSILNGFGYGSLLVGWGLKELVVDLIAGLSLFFGRVVREGTKVEVWGRQADVVKCGVRSVVVRLIRDGEMLVVPNSKLVHEVVTTYEEWEERRSQLNFTIDSKATVQQVKSIKVKFKNLIDEAEGIRGSTPTIYLVGMTNGWQFECVWYVLDYNDNIAIFKAAMDKVVEGTIQILEEESCRVVHFLPAMP</sequence>
<dbReference type="AlphaFoldDB" id="A0A9W7F1B1"/>
<reference evidence="7" key="1">
    <citation type="journal article" date="2023" name="Commun. Biol.">
        <title>Genome analysis of Parmales, the sister group of diatoms, reveals the evolutionary specialization of diatoms from phago-mixotrophs to photoautotrophs.</title>
        <authorList>
            <person name="Ban H."/>
            <person name="Sato S."/>
            <person name="Yoshikawa S."/>
            <person name="Yamada K."/>
            <person name="Nakamura Y."/>
            <person name="Ichinomiya M."/>
            <person name="Sato N."/>
            <person name="Blanc-Mathieu R."/>
            <person name="Endo H."/>
            <person name="Kuwata A."/>
            <person name="Ogata H."/>
        </authorList>
    </citation>
    <scope>NUCLEOTIDE SEQUENCE [LARGE SCALE GENOMIC DNA]</scope>
    <source>
        <strain evidence="7">NIES 3701</strain>
    </source>
</reference>
<dbReference type="OrthoDB" id="203399at2759"/>
<feature type="domain" description="Mechanosensitive ion channel MscS" evidence="5">
    <location>
        <begin position="303"/>
        <end position="366"/>
    </location>
</feature>
<dbReference type="GO" id="GO:0016020">
    <property type="term" value="C:membrane"/>
    <property type="evidence" value="ECO:0007669"/>
    <property type="project" value="UniProtKB-SubCell"/>
</dbReference>
<keyword evidence="3" id="KW-1133">Transmembrane helix</keyword>
<dbReference type="Gene3D" id="2.30.30.60">
    <property type="match status" value="1"/>
</dbReference>
<evidence type="ECO:0000256" key="3">
    <source>
        <dbReference type="ARBA" id="ARBA00022989"/>
    </source>
</evidence>